<proteinExistence type="predicted"/>
<dbReference type="Proteomes" id="UP000006882">
    <property type="component" value="Chromosome G6"/>
</dbReference>
<dbReference type="Gramene" id="ONI02299">
    <property type="protein sequence ID" value="ONI02299"/>
    <property type="gene ID" value="PRUPE_6G189100"/>
</dbReference>
<dbReference type="EMBL" id="CM007656">
    <property type="protein sequence ID" value="ONI02299.1"/>
    <property type="molecule type" value="Genomic_DNA"/>
</dbReference>
<keyword evidence="2" id="KW-1185">Reference proteome</keyword>
<dbReference type="AlphaFoldDB" id="A0A251NSJ6"/>
<evidence type="ECO:0000313" key="1">
    <source>
        <dbReference type="EMBL" id="ONI02299.1"/>
    </source>
</evidence>
<protein>
    <submittedName>
        <fullName evidence="1">Uncharacterized protein</fullName>
    </submittedName>
</protein>
<reference evidence="1 2" key="1">
    <citation type="journal article" date="2013" name="Nat. Genet.">
        <title>The high-quality draft genome of peach (Prunus persica) identifies unique patterns of genetic diversity, domestication and genome evolution.</title>
        <authorList>
            <consortium name="International Peach Genome Initiative"/>
            <person name="Verde I."/>
            <person name="Abbott A.G."/>
            <person name="Scalabrin S."/>
            <person name="Jung S."/>
            <person name="Shu S."/>
            <person name="Marroni F."/>
            <person name="Zhebentyayeva T."/>
            <person name="Dettori M.T."/>
            <person name="Grimwood J."/>
            <person name="Cattonaro F."/>
            <person name="Zuccolo A."/>
            <person name="Rossini L."/>
            <person name="Jenkins J."/>
            <person name="Vendramin E."/>
            <person name="Meisel L.A."/>
            <person name="Decroocq V."/>
            <person name="Sosinski B."/>
            <person name="Prochnik S."/>
            <person name="Mitros T."/>
            <person name="Policriti A."/>
            <person name="Cipriani G."/>
            <person name="Dondini L."/>
            <person name="Ficklin S."/>
            <person name="Goodstein D.M."/>
            <person name="Xuan P."/>
            <person name="Del Fabbro C."/>
            <person name="Aramini V."/>
            <person name="Copetti D."/>
            <person name="Gonzalez S."/>
            <person name="Horner D.S."/>
            <person name="Falchi R."/>
            <person name="Lucas S."/>
            <person name="Mica E."/>
            <person name="Maldonado J."/>
            <person name="Lazzari B."/>
            <person name="Bielenberg D."/>
            <person name="Pirona R."/>
            <person name="Miculan M."/>
            <person name="Barakat A."/>
            <person name="Testolin R."/>
            <person name="Stella A."/>
            <person name="Tartarini S."/>
            <person name="Tonutti P."/>
            <person name="Arus P."/>
            <person name="Orellana A."/>
            <person name="Wells C."/>
            <person name="Main D."/>
            <person name="Vizzotto G."/>
            <person name="Silva H."/>
            <person name="Salamini F."/>
            <person name="Schmutz J."/>
            <person name="Morgante M."/>
            <person name="Rokhsar D.S."/>
        </authorList>
    </citation>
    <scope>NUCLEOTIDE SEQUENCE [LARGE SCALE GENOMIC DNA]</scope>
    <source>
        <strain evidence="2">cv. Nemared</strain>
    </source>
</reference>
<gene>
    <name evidence="1" type="ORF">PRUPE_6G189100</name>
</gene>
<accession>A0A251NSJ6</accession>
<name>A0A251NSJ6_PRUPE</name>
<organism evidence="1 2">
    <name type="scientific">Prunus persica</name>
    <name type="common">Peach</name>
    <name type="synonym">Amygdalus persica</name>
    <dbReference type="NCBI Taxonomy" id="3760"/>
    <lineage>
        <taxon>Eukaryota</taxon>
        <taxon>Viridiplantae</taxon>
        <taxon>Streptophyta</taxon>
        <taxon>Embryophyta</taxon>
        <taxon>Tracheophyta</taxon>
        <taxon>Spermatophyta</taxon>
        <taxon>Magnoliopsida</taxon>
        <taxon>eudicotyledons</taxon>
        <taxon>Gunneridae</taxon>
        <taxon>Pentapetalae</taxon>
        <taxon>rosids</taxon>
        <taxon>fabids</taxon>
        <taxon>Rosales</taxon>
        <taxon>Rosaceae</taxon>
        <taxon>Amygdaloideae</taxon>
        <taxon>Amygdaleae</taxon>
        <taxon>Prunus</taxon>
    </lineage>
</organism>
<evidence type="ECO:0000313" key="2">
    <source>
        <dbReference type="Proteomes" id="UP000006882"/>
    </source>
</evidence>
<sequence length="121" mass="14213">MISTWNILTWGDSKALQCDAEGWRDAKKFLISLLKTLCDAKGRSESRSLYFSYHFLSYSVSNIFSLKYFYLQQSGSPDHFIYLCNNQDFLMVWDAQWPKTAEMVLPIRIVLEQFKNHKPNS</sequence>